<evidence type="ECO:0000313" key="2">
    <source>
        <dbReference type="Proteomes" id="UP000015105"/>
    </source>
</evidence>
<reference evidence="1" key="5">
    <citation type="journal article" date="2021" name="G3 (Bethesda)">
        <title>Aegilops tauschii genome assembly Aet v5.0 features greater sequence contiguity and improved annotation.</title>
        <authorList>
            <person name="Wang L."/>
            <person name="Zhu T."/>
            <person name="Rodriguez J.C."/>
            <person name="Deal K.R."/>
            <person name="Dubcovsky J."/>
            <person name="McGuire P.E."/>
            <person name="Lux T."/>
            <person name="Spannagl M."/>
            <person name="Mayer K.F.X."/>
            <person name="Baldrich P."/>
            <person name="Meyers B.C."/>
            <person name="Huo N."/>
            <person name="Gu Y.Q."/>
            <person name="Zhou H."/>
            <person name="Devos K.M."/>
            <person name="Bennetzen J.L."/>
            <person name="Unver T."/>
            <person name="Budak H."/>
            <person name="Gulick P.J."/>
            <person name="Galiba G."/>
            <person name="Kalapos B."/>
            <person name="Nelson D.R."/>
            <person name="Li P."/>
            <person name="You F.M."/>
            <person name="Luo M.C."/>
            <person name="Dvorak J."/>
        </authorList>
    </citation>
    <scope>NUCLEOTIDE SEQUENCE [LARGE SCALE GENOMIC DNA]</scope>
    <source>
        <strain evidence="1">cv. AL8/78</strain>
    </source>
</reference>
<dbReference type="Proteomes" id="UP000015105">
    <property type="component" value="Chromosome 7D"/>
</dbReference>
<dbReference type="Gramene" id="AET7Gv20037300.1">
    <property type="protein sequence ID" value="AET7Gv20037300.1"/>
    <property type="gene ID" value="AET7Gv20037300"/>
</dbReference>
<reference evidence="2" key="2">
    <citation type="journal article" date="2017" name="Nat. Plants">
        <title>The Aegilops tauschii genome reveals multiple impacts of transposons.</title>
        <authorList>
            <person name="Zhao G."/>
            <person name="Zou C."/>
            <person name="Li K."/>
            <person name="Wang K."/>
            <person name="Li T."/>
            <person name="Gao L."/>
            <person name="Zhang X."/>
            <person name="Wang H."/>
            <person name="Yang Z."/>
            <person name="Liu X."/>
            <person name="Jiang W."/>
            <person name="Mao L."/>
            <person name="Kong X."/>
            <person name="Jiao Y."/>
            <person name="Jia J."/>
        </authorList>
    </citation>
    <scope>NUCLEOTIDE SEQUENCE [LARGE SCALE GENOMIC DNA]</scope>
    <source>
        <strain evidence="2">cv. AL8/78</strain>
    </source>
</reference>
<proteinExistence type="predicted"/>
<evidence type="ECO:0000313" key="1">
    <source>
        <dbReference type="EnsemblPlants" id="AET7Gv20037300.1"/>
    </source>
</evidence>
<reference evidence="1" key="3">
    <citation type="journal article" date="2017" name="Nature">
        <title>Genome sequence of the progenitor of the wheat D genome Aegilops tauschii.</title>
        <authorList>
            <person name="Luo M.C."/>
            <person name="Gu Y.Q."/>
            <person name="Puiu D."/>
            <person name="Wang H."/>
            <person name="Twardziok S.O."/>
            <person name="Deal K.R."/>
            <person name="Huo N."/>
            <person name="Zhu T."/>
            <person name="Wang L."/>
            <person name="Wang Y."/>
            <person name="McGuire P.E."/>
            <person name="Liu S."/>
            <person name="Long H."/>
            <person name="Ramasamy R.K."/>
            <person name="Rodriguez J.C."/>
            <person name="Van S.L."/>
            <person name="Yuan L."/>
            <person name="Wang Z."/>
            <person name="Xia Z."/>
            <person name="Xiao L."/>
            <person name="Anderson O.D."/>
            <person name="Ouyang S."/>
            <person name="Liang Y."/>
            <person name="Zimin A.V."/>
            <person name="Pertea G."/>
            <person name="Qi P."/>
            <person name="Bennetzen J.L."/>
            <person name="Dai X."/>
            <person name="Dawson M.W."/>
            <person name="Muller H.G."/>
            <person name="Kugler K."/>
            <person name="Rivarola-Duarte L."/>
            <person name="Spannagl M."/>
            <person name="Mayer K.F.X."/>
            <person name="Lu F.H."/>
            <person name="Bevan M.W."/>
            <person name="Leroy P."/>
            <person name="Li P."/>
            <person name="You F.M."/>
            <person name="Sun Q."/>
            <person name="Liu Z."/>
            <person name="Lyons E."/>
            <person name="Wicker T."/>
            <person name="Salzberg S.L."/>
            <person name="Devos K.M."/>
            <person name="Dvorak J."/>
        </authorList>
    </citation>
    <scope>NUCLEOTIDE SEQUENCE [LARGE SCALE GENOMIC DNA]</scope>
    <source>
        <strain evidence="1">cv. AL8/78</strain>
    </source>
</reference>
<name>A0A453QCB3_AEGTS</name>
<sequence>MLQFPIPPICKIMAESLLLPLVRGVAGKAADALVETVTRMCGLDDDRRTLERHLLAVECKLANAEE</sequence>
<dbReference type="AlphaFoldDB" id="A0A453QCB3"/>
<reference evidence="2" key="1">
    <citation type="journal article" date="2014" name="Science">
        <title>Ancient hybridizations among the ancestral genomes of bread wheat.</title>
        <authorList>
            <consortium name="International Wheat Genome Sequencing Consortium,"/>
            <person name="Marcussen T."/>
            <person name="Sandve S.R."/>
            <person name="Heier L."/>
            <person name="Spannagl M."/>
            <person name="Pfeifer M."/>
            <person name="Jakobsen K.S."/>
            <person name="Wulff B.B."/>
            <person name="Steuernagel B."/>
            <person name="Mayer K.F."/>
            <person name="Olsen O.A."/>
        </authorList>
    </citation>
    <scope>NUCLEOTIDE SEQUENCE [LARGE SCALE GENOMIC DNA]</scope>
    <source>
        <strain evidence="2">cv. AL8/78</strain>
    </source>
</reference>
<keyword evidence="2" id="KW-1185">Reference proteome</keyword>
<reference evidence="1" key="4">
    <citation type="submission" date="2019-03" db="UniProtKB">
        <authorList>
            <consortium name="EnsemblPlants"/>
        </authorList>
    </citation>
    <scope>IDENTIFICATION</scope>
</reference>
<evidence type="ECO:0008006" key="3">
    <source>
        <dbReference type="Google" id="ProtNLM"/>
    </source>
</evidence>
<dbReference type="EnsemblPlants" id="AET7Gv20037300.1">
    <property type="protein sequence ID" value="AET7Gv20037300.1"/>
    <property type="gene ID" value="AET7Gv20037300"/>
</dbReference>
<protein>
    <recommendedName>
        <fullName evidence="3">Rx N-terminal domain-containing protein</fullName>
    </recommendedName>
</protein>
<accession>A0A453QCB3</accession>
<organism evidence="1 2">
    <name type="scientific">Aegilops tauschii subsp. strangulata</name>
    <name type="common">Goatgrass</name>
    <dbReference type="NCBI Taxonomy" id="200361"/>
    <lineage>
        <taxon>Eukaryota</taxon>
        <taxon>Viridiplantae</taxon>
        <taxon>Streptophyta</taxon>
        <taxon>Embryophyta</taxon>
        <taxon>Tracheophyta</taxon>
        <taxon>Spermatophyta</taxon>
        <taxon>Magnoliopsida</taxon>
        <taxon>Liliopsida</taxon>
        <taxon>Poales</taxon>
        <taxon>Poaceae</taxon>
        <taxon>BOP clade</taxon>
        <taxon>Pooideae</taxon>
        <taxon>Triticodae</taxon>
        <taxon>Triticeae</taxon>
        <taxon>Triticinae</taxon>
        <taxon>Aegilops</taxon>
    </lineage>
</organism>